<organism evidence="4 5">
    <name type="scientific">Dictyocaulus viviparus</name>
    <name type="common">Bovine lungworm</name>
    <dbReference type="NCBI Taxonomy" id="29172"/>
    <lineage>
        <taxon>Eukaryota</taxon>
        <taxon>Metazoa</taxon>
        <taxon>Ecdysozoa</taxon>
        <taxon>Nematoda</taxon>
        <taxon>Chromadorea</taxon>
        <taxon>Rhabditida</taxon>
        <taxon>Rhabditina</taxon>
        <taxon>Rhabditomorpha</taxon>
        <taxon>Strongyloidea</taxon>
        <taxon>Metastrongylidae</taxon>
        <taxon>Dictyocaulus</taxon>
    </lineage>
</organism>
<dbReference type="Proteomes" id="UP000053766">
    <property type="component" value="Unassembled WGS sequence"/>
</dbReference>
<dbReference type="PANTHER" id="PTHR47520:SF8">
    <property type="entry name" value="CX DOMAIN-CONTAINING PROTEIN"/>
    <property type="match status" value="1"/>
</dbReference>
<protein>
    <recommendedName>
        <fullName evidence="3">CX domain-containing protein</fullName>
    </recommendedName>
</protein>
<keyword evidence="2" id="KW-0812">Transmembrane</keyword>
<evidence type="ECO:0000313" key="4">
    <source>
        <dbReference type="EMBL" id="KJH41370.1"/>
    </source>
</evidence>
<feature type="region of interest" description="Disordered" evidence="1">
    <location>
        <begin position="284"/>
        <end position="303"/>
    </location>
</feature>
<dbReference type="Pfam" id="PF01705">
    <property type="entry name" value="CX"/>
    <property type="match status" value="1"/>
</dbReference>
<dbReference type="PANTHER" id="PTHR47520">
    <property type="entry name" value="CX DOMAIN-CONTAINING PROTEIN-RELATED"/>
    <property type="match status" value="1"/>
</dbReference>
<feature type="domain" description="CX" evidence="3">
    <location>
        <begin position="151"/>
        <end position="189"/>
    </location>
</feature>
<feature type="compositionally biased region" description="Polar residues" evidence="1">
    <location>
        <begin position="137"/>
        <end position="149"/>
    </location>
</feature>
<reference evidence="4 5" key="1">
    <citation type="submission" date="2013-11" db="EMBL/GenBank/DDBJ databases">
        <title>Draft genome of the bovine lungworm Dictyocaulus viviparus.</title>
        <authorList>
            <person name="Mitreva M."/>
        </authorList>
    </citation>
    <scope>NUCLEOTIDE SEQUENCE [LARGE SCALE GENOMIC DNA]</scope>
    <source>
        <strain evidence="4 5">HannoverDv2000</strain>
    </source>
</reference>
<keyword evidence="2" id="KW-0472">Membrane</keyword>
<feature type="compositionally biased region" description="Polar residues" evidence="1">
    <location>
        <begin position="1"/>
        <end position="13"/>
    </location>
</feature>
<keyword evidence="5" id="KW-1185">Reference proteome</keyword>
<dbReference type="AlphaFoldDB" id="A0A0D8X9V3"/>
<dbReference type="STRING" id="29172.A0A0D8X9V3"/>
<keyword evidence="2" id="KW-1133">Transmembrane helix</keyword>
<dbReference type="InterPro" id="IPR002619">
    <property type="entry name" value="CX"/>
</dbReference>
<name>A0A0D8X9V3_DICVI</name>
<accession>A0A0D8X9V3</accession>
<dbReference type="OrthoDB" id="5871812at2759"/>
<evidence type="ECO:0000256" key="2">
    <source>
        <dbReference type="SAM" id="Phobius"/>
    </source>
</evidence>
<dbReference type="EMBL" id="KN716840">
    <property type="protein sequence ID" value="KJH41370.1"/>
    <property type="molecule type" value="Genomic_DNA"/>
</dbReference>
<proteinExistence type="predicted"/>
<evidence type="ECO:0000259" key="3">
    <source>
        <dbReference type="Pfam" id="PF01705"/>
    </source>
</evidence>
<sequence>NPGGFQPQSNHGGFQQPGGYHPQPNQGGFHPQGGYQPHGGFHPNQGGFRSGTGIGSSSSSGTFKKALLGGALGAVGGLVAFEAGKAIIQSATKPFNYGGHDYYWDNHYQPKNNEIVCSIPLSQLQQLTSTTTTTTTNSPGSPLESTTISSASQPDQILNNLQFVDGTRPKQLTWGCRKGVEVCCGTDCCPAPANNMGNTYAGSGGAQNMAGVAFGIILLLLLSCCCCGFVAYKCCRSSIENFLPQNSNKQSVPPTGDYSQQYPLQQYPTQTYPPNQGYPMNVGYPQSGYAQPNYPQSYPHPAY</sequence>
<evidence type="ECO:0000256" key="1">
    <source>
        <dbReference type="SAM" id="MobiDB-lite"/>
    </source>
</evidence>
<feature type="region of interest" description="Disordered" evidence="1">
    <location>
        <begin position="1"/>
        <end position="60"/>
    </location>
</feature>
<feature type="non-terminal residue" evidence="4">
    <location>
        <position position="1"/>
    </location>
</feature>
<reference evidence="5" key="2">
    <citation type="journal article" date="2016" name="Sci. Rep.">
        <title>Dictyocaulus viviparus genome, variome and transcriptome elucidate lungworm biology and support future intervention.</title>
        <authorList>
            <person name="McNulty S.N."/>
            <person name="Strube C."/>
            <person name="Rosa B.A."/>
            <person name="Martin J.C."/>
            <person name="Tyagi R."/>
            <person name="Choi Y.J."/>
            <person name="Wang Q."/>
            <person name="Hallsworth Pepin K."/>
            <person name="Zhang X."/>
            <person name="Ozersky P."/>
            <person name="Wilson R.K."/>
            <person name="Sternberg P.W."/>
            <person name="Gasser R.B."/>
            <person name="Mitreva M."/>
        </authorList>
    </citation>
    <scope>NUCLEOTIDE SEQUENCE [LARGE SCALE GENOMIC DNA]</scope>
    <source>
        <strain evidence="5">HannoverDv2000</strain>
    </source>
</reference>
<feature type="transmembrane region" description="Helical" evidence="2">
    <location>
        <begin position="209"/>
        <end position="232"/>
    </location>
</feature>
<evidence type="ECO:0000313" key="5">
    <source>
        <dbReference type="Proteomes" id="UP000053766"/>
    </source>
</evidence>
<gene>
    <name evidence="4" type="ORF">DICVIV_12657</name>
</gene>
<feature type="region of interest" description="Disordered" evidence="1">
    <location>
        <begin position="130"/>
        <end position="149"/>
    </location>
</feature>